<dbReference type="GO" id="GO:0046872">
    <property type="term" value="F:metal ion binding"/>
    <property type="evidence" value="ECO:0007669"/>
    <property type="project" value="UniProtKB-KW"/>
</dbReference>
<keyword evidence="8" id="KW-1185">Reference proteome</keyword>
<keyword evidence="6" id="KW-0106">Calcium</keyword>
<dbReference type="AlphaFoldDB" id="A0A2A5JL66"/>
<keyword evidence="3" id="KW-0865">Zymogen</keyword>
<dbReference type="RefSeq" id="WP_099643673.1">
    <property type="nucleotide sequence ID" value="NZ_NKHF01000098.1"/>
</dbReference>
<feature type="binding site" evidence="6">
    <location>
        <position position="331"/>
    </location>
    <ligand>
        <name>Ca(2+)</name>
        <dbReference type="ChEBI" id="CHEBI:29108"/>
    </ligand>
</feature>
<dbReference type="Gene3D" id="1.10.439.10">
    <property type="entry name" value="Penicillin Amidohydrolase, domain 1"/>
    <property type="match status" value="1"/>
</dbReference>
<accession>A0A2A5JL66</accession>
<comment type="cofactor">
    <cofactor evidence="6">
        <name>Ca(2+)</name>
        <dbReference type="ChEBI" id="CHEBI:29108"/>
    </cofactor>
    <text evidence="6">Binds 1 Ca(2+) ion per dimer.</text>
</comment>
<name>A0A2A5JL66_PSEO7</name>
<dbReference type="InterPro" id="IPR023343">
    <property type="entry name" value="Penicillin_amidase_dom1"/>
</dbReference>
<dbReference type="EMBL" id="NKHF01000098">
    <property type="protein sequence ID" value="PCK30089.1"/>
    <property type="molecule type" value="Genomic_DNA"/>
</dbReference>
<reference evidence="8" key="1">
    <citation type="journal article" date="2019" name="Genome Announc.">
        <title>Draft Genome Sequence of Pseudoalteromonas piscicida Strain 36Y ROTHPW, an Hypersaline Seawater Isolate from the South Coast of Sonora, Mexico.</title>
        <authorList>
            <person name="Sanchez-Diaz R."/>
            <person name="Molina-Garza Z.J."/>
            <person name="Cruz-Suarez L.E."/>
            <person name="Selvin J."/>
            <person name="Kiran G.S."/>
            <person name="Ibarra-Gamez J.C."/>
            <person name="Gomez-Gil B."/>
            <person name="Galaviz-Silva L."/>
        </authorList>
    </citation>
    <scope>NUCLEOTIDE SEQUENCE [LARGE SCALE GENOMIC DNA]</scope>
    <source>
        <strain evidence="8">36Y_RITHPW</strain>
    </source>
</reference>
<evidence type="ECO:0000256" key="3">
    <source>
        <dbReference type="ARBA" id="ARBA00023145"/>
    </source>
</evidence>
<feature type="binding site" evidence="6">
    <location>
        <position position="328"/>
    </location>
    <ligand>
        <name>Ca(2+)</name>
        <dbReference type="ChEBI" id="CHEBI:29108"/>
    </ligand>
</feature>
<dbReference type="PANTHER" id="PTHR34218:SF4">
    <property type="entry name" value="ACYL-HOMOSERINE LACTONE ACYLASE QUIP"/>
    <property type="match status" value="1"/>
</dbReference>
<evidence type="ECO:0000256" key="5">
    <source>
        <dbReference type="PIRSR" id="PIRSR001227-1"/>
    </source>
</evidence>
<dbReference type="Gene3D" id="3.60.20.10">
    <property type="entry name" value="Glutamine Phosphoribosylpyrophosphate, subunit 1, domain 1"/>
    <property type="match status" value="1"/>
</dbReference>
<dbReference type="InterPro" id="IPR029055">
    <property type="entry name" value="Ntn_hydrolases_N"/>
</dbReference>
<dbReference type="Pfam" id="PF01804">
    <property type="entry name" value="Penicil_amidase"/>
    <property type="match status" value="1"/>
</dbReference>
<evidence type="ECO:0000256" key="1">
    <source>
        <dbReference type="ARBA" id="ARBA00006586"/>
    </source>
</evidence>
<dbReference type="InterPro" id="IPR014395">
    <property type="entry name" value="Pen/GL7ACA/AHL_acylase"/>
</dbReference>
<dbReference type="Gene3D" id="1.10.1400.10">
    <property type="match status" value="1"/>
</dbReference>
<keyword evidence="2" id="KW-0378">Hydrolase</keyword>
<comment type="subunit">
    <text evidence="4">Heterodimer of an alpha subunit and a beta subunit processed from the same precursor.</text>
</comment>
<keyword evidence="6" id="KW-0479">Metal-binding</keyword>
<comment type="caution">
    <text evidence="7">The sequence shown here is derived from an EMBL/GenBank/DDBJ whole genome shotgun (WGS) entry which is preliminary data.</text>
</comment>
<organism evidence="7 8">
    <name type="scientific">Pseudoalteromonas piscicida</name>
    <dbReference type="NCBI Taxonomy" id="43662"/>
    <lineage>
        <taxon>Bacteria</taxon>
        <taxon>Pseudomonadati</taxon>
        <taxon>Pseudomonadota</taxon>
        <taxon>Gammaproteobacteria</taxon>
        <taxon>Alteromonadales</taxon>
        <taxon>Pseudoalteromonadaceae</taxon>
        <taxon>Pseudoalteromonas</taxon>
    </lineage>
</organism>
<evidence type="ECO:0000256" key="4">
    <source>
        <dbReference type="ARBA" id="ARBA00038735"/>
    </source>
</evidence>
<evidence type="ECO:0000313" key="7">
    <source>
        <dbReference type="EMBL" id="PCK30089.1"/>
    </source>
</evidence>
<feature type="active site" description="Nucleophile" evidence="5">
    <location>
        <position position="252"/>
    </location>
</feature>
<proteinExistence type="inferred from homology"/>
<evidence type="ECO:0000313" key="8">
    <source>
        <dbReference type="Proteomes" id="UP000228621"/>
    </source>
</evidence>
<dbReference type="GO" id="GO:0016811">
    <property type="term" value="F:hydrolase activity, acting on carbon-nitrogen (but not peptide) bonds, in linear amides"/>
    <property type="evidence" value="ECO:0007669"/>
    <property type="project" value="InterPro"/>
</dbReference>
<dbReference type="InterPro" id="IPR043146">
    <property type="entry name" value="Penicillin_amidase_N_B-knob"/>
</dbReference>
<dbReference type="PANTHER" id="PTHR34218">
    <property type="entry name" value="PEPTIDASE S45 PENICILLIN AMIDASE"/>
    <property type="match status" value="1"/>
</dbReference>
<evidence type="ECO:0000256" key="6">
    <source>
        <dbReference type="PIRSR" id="PIRSR001227-2"/>
    </source>
</evidence>
<comment type="similarity">
    <text evidence="1">Belongs to the peptidase S45 family.</text>
</comment>
<dbReference type="InterPro" id="IPR043147">
    <property type="entry name" value="Penicillin_amidase_A-knob"/>
</dbReference>
<dbReference type="CDD" id="cd03747">
    <property type="entry name" value="Ntn_PGA_like"/>
    <property type="match status" value="1"/>
</dbReference>
<sequence length="762" mass="83890">MLTWIKRIAVSLLLLVLLGTASIYGLLALSLPALDGKGSTASIEHPVTVARDSLGQAVVSASSRADAAYGLGFAHGQDRFFQMDLLRRNAAGELSELFGAAAIELDERMRFHQFRKRAKHIVMSMPSAHRKMLERYTQGVNDGRMQSGFTSFEYLLLGATAQAWQPEDSLLTIFSMYLDLQAATYERDEALIALEQRYGQEMLDFLLQPSQYQAALDNSVIPTEPVTIPSLPQSVAAAVQPKPIADSPLYGSNNWAVTGALTETGAAMLSDDMHLGLNVPSIWYRAQLNYQHQGEDIQVTGVTLPGAPAIVVGSNNKIAWGFTNGYLDTADWVELTADTETQFIAETINLPDGKVHTYQLEMSPFGPVKQIGERKFALSWVAHQSYAVNLELVQLELLTRVDEATAHASQVGIPVQNLMVVDSHGGAAWTPMGAIPARQHAYDTAVSANEYEPTWQENEVERPQVQNPANGKLWTANSRVVSVTDNQRFGDGGYALGARAVQIRDGLLAKEHFTEADFYQLQLDNQARFLTPWHNALVALLRGQNTSNYEQDLALLSDWQACACEDSVGYTLVKAYRNAVIDTLYAPIEAALQQNKLSLQPLKRYLEPGLWQLLEAQPDSWLGSHQSWSDLQLSAYQLAKQQLSERFGTNMAAWRWGEVNALKVQHPFSKQIPMLSGLLDMPTVQGFGDSFMPAVQGKAFGASQRFIAQPGHLQDAILTMAGGQSGHPLSPFYRSGFKAYAEGKNTPLLPQALTHTIEIKPE</sequence>
<gene>
    <name evidence="7" type="ORF">CEX98_19440</name>
</gene>
<dbReference type="InterPro" id="IPR002692">
    <property type="entry name" value="S45"/>
</dbReference>
<evidence type="ECO:0000256" key="2">
    <source>
        <dbReference type="ARBA" id="ARBA00022801"/>
    </source>
</evidence>
<dbReference type="SUPFAM" id="SSF56235">
    <property type="entry name" value="N-terminal nucleophile aminohydrolases (Ntn hydrolases)"/>
    <property type="match status" value="1"/>
</dbReference>
<dbReference type="Gene3D" id="2.30.120.10">
    <property type="match status" value="1"/>
</dbReference>
<protein>
    <submittedName>
        <fullName evidence="7">Penicillin acylase family protein</fullName>
    </submittedName>
</protein>
<dbReference type="PIRSF" id="PIRSF001227">
    <property type="entry name" value="Pen_acylase"/>
    <property type="match status" value="1"/>
</dbReference>
<dbReference type="Proteomes" id="UP000228621">
    <property type="component" value="Unassembled WGS sequence"/>
</dbReference>
<dbReference type="GO" id="GO:0017000">
    <property type="term" value="P:antibiotic biosynthetic process"/>
    <property type="evidence" value="ECO:0007669"/>
    <property type="project" value="InterPro"/>
</dbReference>
<dbReference type="OrthoDB" id="9760084at2"/>